<dbReference type="InterPro" id="IPR021731">
    <property type="entry name" value="AMIN_dom"/>
</dbReference>
<reference evidence="4 5" key="1">
    <citation type="submission" date="2020-08" db="EMBL/GenBank/DDBJ databases">
        <title>Bridging the membrane lipid divide: bacteria of the FCB group superphylum have the potential to synthesize archaeal ether lipids.</title>
        <authorList>
            <person name="Villanueva L."/>
            <person name="Von Meijenfeldt F.A.B."/>
            <person name="Westbye A.B."/>
            <person name="Yadav S."/>
            <person name="Hopmans E.C."/>
            <person name="Dutilh B.E."/>
            <person name="Sinninghe Damste J.S."/>
        </authorList>
    </citation>
    <scope>NUCLEOTIDE SEQUENCE [LARGE SCALE GENOMIC DNA]</scope>
    <source>
        <strain evidence="4">NIOZ-UU30</strain>
    </source>
</reference>
<evidence type="ECO:0000313" key="5">
    <source>
        <dbReference type="Proteomes" id="UP000603434"/>
    </source>
</evidence>
<feature type="domain" description="Cds6 C-terminal" evidence="3">
    <location>
        <begin position="29"/>
        <end position="132"/>
    </location>
</feature>
<keyword evidence="1" id="KW-0732">Signal</keyword>
<dbReference type="Pfam" id="PF24125">
    <property type="entry name" value="Cds6_C"/>
    <property type="match status" value="1"/>
</dbReference>
<dbReference type="Gene3D" id="2.60.40.3500">
    <property type="match status" value="1"/>
</dbReference>
<evidence type="ECO:0000313" key="4">
    <source>
        <dbReference type="EMBL" id="MBC8361766.1"/>
    </source>
</evidence>
<comment type="caution">
    <text evidence="4">The sequence shown here is derived from an EMBL/GenBank/DDBJ whole genome shotgun (WGS) entry which is preliminary data.</text>
</comment>
<dbReference type="Gene3D" id="3.10.450.50">
    <property type="match status" value="1"/>
</dbReference>
<evidence type="ECO:0000256" key="1">
    <source>
        <dbReference type="SAM" id="SignalP"/>
    </source>
</evidence>
<name>A0A8J6NRJ4_9BACT</name>
<dbReference type="Pfam" id="PF11741">
    <property type="entry name" value="AMIN"/>
    <property type="match status" value="1"/>
</dbReference>
<evidence type="ECO:0000259" key="2">
    <source>
        <dbReference type="Pfam" id="PF11741"/>
    </source>
</evidence>
<feature type="domain" description="AMIN" evidence="2">
    <location>
        <begin position="188"/>
        <end position="271"/>
    </location>
</feature>
<evidence type="ECO:0000259" key="3">
    <source>
        <dbReference type="Pfam" id="PF24125"/>
    </source>
</evidence>
<dbReference type="InterPro" id="IPR032710">
    <property type="entry name" value="NTF2-like_dom_sf"/>
</dbReference>
<dbReference type="Proteomes" id="UP000603434">
    <property type="component" value="Unassembled WGS sequence"/>
</dbReference>
<gene>
    <name evidence="4" type="ORF">H8E23_10240</name>
</gene>
<dbReference type="InterPro" id="IPR056203">
    <property type="entry name" value="Cds6_C"/>
</dbReference>
<dbReference type="SUPFAM" id="SSF54427">
    <property type="entry name" value="NTF2-like"/>
    <property type="match status" value="1"/>
</dbReference>
<organism evidence="4 5">
    <name type="scientific">Candidatus Desulfatibia profunda</name>
    <dbReference type="NCBI Taxonomy" id="2841695"/>
    <lineage>
        <taxon>Bacteria</taxon>
        <taxon>Pseudomonadati</taxon>
        <taxon>Thermodesulfobacteriota</taxon>
        <taxon>Desulfobacteria</taxon>
        <taxon>Desulfobacterales</taxon>
        <taxon>Desulfobacterales incertae sedis</taxon>
        <taxon>Candidatus Desulfatibia</taxon>
    </lineage>
</organism>
<accession>A0A8J6NRJ4</accession>
<sequence>MKRTAATLFLCMGLIGLANVVSAGDIDTVRARVFAWSRAWQSLDLDSYMSFYSPAFQSKGLDYKGWRERKAKVFQRSKRIKVEVSDLWVTVEGTCAVASFTQRYHDQIVSDVGEKTLELVNSGNAWQIVAEEWKPLAIPDRRTRGAKNAESKSLAESNSIVQKTHQDIQGFDVKESSTGKTVIKGITFRIENHLEKVFVSFNQYSIPRVLTIEGDKPRIVLDITNVSFWNGRSIIPVDGKLIRQIRTYLHRDSETLRIVLDLKPAQDYIIDQVFDKVKNIYCITVQ</sequence>
<dbReference type="EMBL" id="JACNJH010000150">
    <property type="protein sequence ID" value="MBC8361766.1"/>
    <property type="molecule type" value="Genomic_DNA"/>
</dbReference>
<feature type="chain" id="PRO_5035290693" evidence="1">
    <location>
        <begin position="24"/>
        <end position="286"/>
    </location>
</feature>
<feature type="signal peptide" evidence="1">
    <location>
        <begin position="1"/>
        <end position="23"/>
    </location>
</feature>
<proteinExistence type="predicted"/>
<dbReference type="AlphaFoldDB" id="A0A8J6NRJ4"/>
<protein>
    <submittedName>
        <fullName evidence="4">AMIN domain-containing protein</fullName>
    </submittedName>
</protein>